<dbReference type="Pfam" id="PF02836">
    <property type="entry name" value="Glyco_hydro_2_C"/>
    <property type="match status" value="2"/>
</dbReference>
<feature type="domain" description="Glycoside hydrolase family 2 catalytic" evidence="5">
    <location>
        <begin position="364"/>
        <end position="441"/>
    </location>
</feature>
<keyword evidence="10" id="KW-1185">Reference proteome</keyword>
<dbReference type="InterPro" id="IPR036156">
    <property type="entry name" value="Beta-gal/glucu_dom_sf"/>
</dbReference>
<keyword evidence="2" id="KW-0378">Hydrolase</keyword>
<feature type="domain" description="Beta-mannosidase-like galactose-binding" evidence="8">
    <location>
        <begin position="154"/>
        <end position="224"/>
    </location>
</feature>
<dbReference type="EMBL" id="WTUZ01000010">
    <property type="protein sequence ID" value="MZQ82241.1"/>
    <property type="molecule type" value="Genomic_DNA"/>
</dbReference>
<dbReference type="Gene3D" id="3.20.20.80">
    <property type="entry name" value="Glycosidases"/>
    <property type="match status" value="1"/>
</dbReference>
<dbReference type="NCBIfam" id="NF041462">
    <property type="entry name" value="GalA"/>
    <property type="match status" value="1"/>
</dbReference>
<dbReference type="Pfam" id="PF16355">
    <property type="entry name" value="DUF4982"/>
    <property type="match status" value="1"/>
</dbReference>
<dbReference type="PANTHER" id="PTHR42732:SF1">
    <property type="entry name" value="BETA-MANNOSIDASE"/>
    <property type="match status" value="1"/>
</dbReference>
<dbReference type="InterPro" id="IPR040605">
    <property type="entry name" value="Glyco_hydro2_dom5"/>
</dbReference>
<dbReference type="InterPro" id="IPR048230">
    <property type="entry name" value="GalA-like"/>
</dbReference>
<evidence type="ECO:0000313" key="10">
    <source>
        <dbReference type="Proteomes" id="UP000481087"/>
    </source>
</evidence>
<dbReference type="InterPro" id="IPR051913">
    <property type="entry name" value="GH2_Domain-Containing"/>
</dbReference>
<evidence type="ECO:0000259" key="5">
    <source>
        <dbReference type="Pfam" id="PF02836"/>
    </source>
</evidence>
<evidence type="ECO:0000256" key="1">
    <source>
        <dbReference type="ARBA" id="ARBA00007401"/>
    </source>
</evidence>
<organism evidence="9 10">
    <name type="scientific">Paenibacillus silvestris</name>
    <dbReference type="NCBI Taxonomy" id="2606219"/>
    <lineage>
        <taxon>Bacteria</taxon>
        <taxon>Bacillati</taxon>
        <taxon>Bacillota</taxon>
        <taxon>Bacilli</taxon>
        <taxon>Bacillales</taxon>
        <taxon>Paenibacillaceae</taxon>
        <taxon>Paenibacillus</taxon>
    </lineage>
</organism>
<dbReference type="InterPro" id="IPR006102">
    <property type="entry name" value="Ig-like_GH2"/>
</dbReference>
<dbReference type="InterPro" id="IPR006103">
    <property type="entry name" value="Glyco_hydro_2_cat"/>
</dbReference>
<dbReference type="Proteomes" id="UP000481087">
    <property type="component" value="Unassembled WGS sequence"/>
</dbReference>
<protein>
    <submittedName>
        <fullName evidence="9">DUF4982 domain-containing protein</fullName>
    </submittedName>
</protein>
<dbReference type="Gene3D" id="2.60.120.260">
    <property type="entry name" value="Galactose-binding domain-like"/>
    <property type="match status" value="1"/>
</dbReference>
<evidence type="ECO:0000259" key="7">
    <source>
        <dbReference type="Pfam" id="PF18565"/>
    </source>
</evidence>
<evidence type="ECO:0000259" key="8">
    <source>
        <dbReference type="Pfam" id="PF22666"/>
    </source>
</evidence>
<feature type="domain" description="Glycoside hydrolase family 2 catalytic" evidence="5">
    <location>
        <begin position="451"/>
        <end position="629"/>
    </location>
</feature>
<evidence type="ECO:0000259" key="6">
    <source>
        <dbReference type="Pfam" id="PF16355"/>
    </source>
</evidence>
<evidence type="ECO:0000256" key="3">
    <source>
        <dbReference type="ARBA" id="ARBA00023295"/>
    </source>
</evidence>
<feature type="domain" description="Glycoside hydrolase family 2 immunoglobulin-like beta-sandwich" evidence="4">
    <location>
        <begin position="255"/>
        <end position="359"/>
    </location>
</feature>
<dbReference type="SUPFAM" id="SSF51445">
    <property type="entry name" value="(Trans)glycosidases"/>
    <property type="match status" value="1"/>
</dbReference>
<dbReference type="AlphaFoldDB" id="A0A6L8UY86"/>
<dbReference type="SUPFAM" id="SSF49785">
    <property type="entry name" value="Galactose-binding domain-like"/>
    <property type="match status" value="1"/>
</dbReference>
<comment type="caution">
    <text evidence="9">The sequence shown here is derived from an EMBL/GenBank/DDBJ whole genome shotgun (WGS) entry which is preliminary data.</text>
</comment>
<dbReference type="InterPro" id="IPR054593">
    <property type="entry name" value="Beta-mannosidase-like_N2"/>
</dbReference>
<evidence type="ECO:0000313" key="9">
    <source>
        <dbReference type="EMBL" id="MZQ82241.1"/>
    </source>
</evidence>
<dbReference type="GO" id="GO:0004553">
    <property type="term" value="F:hydrolase activity, hydrolyzing O-glycosyl compounds"/>
    <property type="evidence" value="ECO:0007669"/>
    <property type="project" value="InterPro"/>
</dbReference>
<dbReference type="InterPro" id="IPR006101">
    <property type="entry name" value="Glyco_hydro_2"/>
</dbReference>
<feature type="domain" description="Glycoside hydrolase family 2" evidence="7">
    <location>
        <begin position="733"/>
        <end position="835"/>
    </location>
</feature>
<dbReference type="PRINTS" id="PR00132">
    <property type="entry name" value="GLHYDRLASE2"/>
</dbReference>
<dbReference type="Pfam" id="PF22666">
    <property type="entry name" value="Glyco_hydro_2_N2"/>
    <property type="match status" value="1"/>
</dbReference>
<sequence>MGALAKFILLSKLFRCNALDFLEYFNKIVGAALNPLKLLAKLRIGRGQFMDHLQSRSRECFDRDWFFHKGDIEVKYAIKAGMTGGITNNGKREEGEWLVIAYADKETAETALPKEWSRVHIPHDYVVEGDVVNDPDLGSRPASHGYLPMGIGFYRKMFAIPSNDEGKNISIHFDGVMGISTVWLNGHLLGTHESGYTSFHYDISDVLRYGEEGNNVIVVKVDATRCEGWWYEGGGIYRHTWLQKTDRLHVGHWGTYVTTPVITEQVAEIAIRTVVHNQYEEDRVCELRSTIVNAEGVSVASQSVQISAPWLTKRETEQSIWVSNPQLWSPECPYLYRVISEVSLDGSVVDVYETVFGIRTIAFTRDGFFLNNKPVLIKGTCNHQDFAGVGVALPDRLVAYKLELLKEMGCNAYRSAHHPPTPELLDMCDRLGLMVMDENRLLDSTPKGIADLESLILRDRNHPSVIIWCMENEEILEGKRMGARILRSLHNVTRRLDPSRPTLAAMNHGWNNGTYSEQVDIVGYNYGQRKKRDISDHKSHPYRIMIGSESASSTTTRGIYEIDKERGYCPAYEGIYMPSWSCTVEKAWNDVLIHRFLTGVFLWTGFDYRGEPTPYKWPCINSHFGIMDTCGFPKDVYYYLKSVWTDEPTVHVLPHWNWAEKDGEPIDVWVYSNGDHVELTLNGRSLGVKRMVEAGHLAWSVPYEPGELIAAVYKDGGIFAVKQVQTTGAAAHIHMEADRTDLLADGTDVAVIRVLIRDEQGRVVPIADNEVVFVVEGAGSILGVGNGNPSSHESDKAKRRRAFNGYCLLLVQTTTAPGEIIITGTSAGLRAAKLTLTTR</sequence>
<comment type="similarity">
    <text evidence="1">Belongs to the glycosyl hydrolase 2 family.</text>
</comment>
<name>A0A6L8UY86_9BACL</name>
<reference evidence="9 10" key="1">
    <citation type="submission" date="2019-12" db="EMBL/GenBank/DDBJ databases">
        <title>Paenibacillus sp. nov. sp. isolated from soil.</title>
        <authorList>
            <person name="Kim J."/>
            <person name="Jeong S.E."/>
            <person name="Jung H.S."/>
            <person name="Jeon C.O."/>
        </authorList>
    </citation>
    <scope>NUCLEOTIDE SEQUENCE [LARGE SCALE GENOMIC DNA]</scope>
    <source>
        <strain evidence="9 10">5J-6</strain>
    </source>
</reference>
<feature type="domain" description="DUF4982" evidence="6">
    <location>
        <begin position="663"/>
        <end position="716"/>
    </location>
</feature>
<dbReference type="InterPro" id="IPR008979">
    <property type="entry name" value="Galactose-bd-like_sf"/>
</dbReference>
<dbReference type="SUPFAM" id="SSF49303">
    <property type="entry name" value="beta-Galactosidase/glucuronidase domain"/>
    <property type="match status" value="1"/>
</dbReference>
<dbReference type="Pfam" id="PF18565">
    <property type="entry name" value="Glyco_hydro2_C5"/>
    <property type="match status" value="1"/>
</dbReference>
<dbReference type="GO" id="GO:0005975">
    <property type="term" value="P:carbohydrate metabolic process"/>
    <property type="evidence" value="ECO:0007669"/>
    <property type="project" value="InterPro"/>
</dbReference>
<evidence type="ECO:0000259" key="4">
    <source>
        <dbReference type="Pfam" id="PF00703"/>
    </source>
</evidence>
<keyword evidence="3" id="KW-0326">Glycosidase</keyword>
<dbReference type="Pfam" id="PF00703">
    <property type="entry name" value="Glyco_hydro_2"/>
    <property type="match status" value="1"/>
</dbReference>
<evidence type="ECO:0000256" key="2">
    <source>
        <dbReference type="ARBA" id="ARBA00022801"/>
    </source>
</evidence>
<gene>
    <name evidence="9" type="ORF">GQF01_08810</name>
</gene>
<dbReference type="Gene3D" id="2.60.40.10">
    <property type="entry name" value="Immunoglobulins"/>
    <property type="match status" value="3"/>
</dbReference>
<accession>A0A6L8UY86</accession>
<proteinExistence type="inferred from homology"/>
<dbReference type="InterPro" id="IPR017853">
    <property type="entry name" value="GH"/>
</dbReference>
<dbReference type="InterPro" id="IPR013783">
    <property type="entry name" value="Ig-like_fold"/>
</dbReference>
<dbReference type="InterPro" id="IPR032311">
    <property type="entry name" value="DUF4982"/>
</dbReference>
<dbReference type="PANTHER" id="PTHR42732">
    <property type="entry name" value="BETA-GALACTOSIDASE"/>
    <property type="match status" value="1"/>
</dbReference>